<accession>A0A6S7K2S4</accession>
<keyword evidence="1" id="KW-0233">DNA recombination</keyword>
<dbReference type="GO" id="GO:0000723">
    <property type="term" value="P:telomere maintenance"/>
    <property type="evidence" value="ECO:0007669"/>
    <property type="project" value="InterPro"/>
</dbReference>
<evidence type="ECO:0000256" key="1">
    <source>
        <dbReference type="RuleBase" id="RU363044"/>
    </source>
</evidence>
<evidence type="ECO:0000259" key="2">
    <source>
        <dbReference type="Pfam" id="PF05970"/>
    </source>
</evidence>
<dbReference type="EC" id="5.6.2.3" evidence="1"/>
<proteinExistence type="inferred from homology"/>
<reference evidence="3" key="1">
    <citation type="submission" date="2020-04" db="EMBL/GenBank/DDBJ databases">
        <authorList>
            <person name="Alioto T."/>
            <person name="Alioto T."/>
            <person name="Gomez Garrido J."/>
        </authorList>
    </citation>
    <scope>NUCLEOTIDE SEQUENCE</scope>
    <source>
        <strain evidence="3">A484AB</strain>
    </source>
</reference>
<protein>
    <recommendedName>
        <fullName evidence="1">ATP-dependent DNA helicase</fullName>
        <ecNumber evidence="1">5.6.2.3</ecNumber>
    </recommendedName>
</protein>
<dbReference type="Pfam" id="PF05970">
    <property type="entry name" value="PIF1"/>
    <property type="match status" value="1"/>
</dbReference>
<sequence length="119" mass="13464">MLGQVTYGWIEKRCKQATGSFDKVFGGKSLILTSYPGQLPPVANKSLYHAKPSNAVGEQGYQAYHMFDKVVKLNANQRVQGMTSEQVQFRDLLLRLRKGDSTVDDWKLRLTRQPSNVTM</sequence>
<keyword evidence="1" id="KW-0067">ATP-binding</keyword>
<comment type="catalytic activity">
    <reaction evidence="1">
        <text>ATP + H2O = ADP + phosphate + H(+)</text>
        <dbReference type="Rhea" id="RHEA:13065"/>
        <dbReference type="ChEBI" id="CHEBI:15377"/>
        <dbReference type="ChEBI" id="CHEBI:15378"/>
        <dbReference type="ChEBI" id="CHEBI:30616"/>
        <dbReference type="ChEBI" id="CHEBI:43474"/>
        <dbReference type="ChEBI" id="CHEBI:456216"/>
        <dbReference type="EC" id="5.6.2.3"/>
    </reaction>
</comment>
<keyword evidence="1 3" id="KW-0347">Helicase</keyword>
<name>A0A6S7K2S4_PARCT</name>
<comment type="similarity">
    <text evidence="1">Belongs to the helicase family.</text>
</comment>
<dbReference type="GO" id="GO:0005524">
    <property type="term" value="F:ATP binding"/>
    <property type="evidence" value="ECO:0007669"/>
    <property type="project" value="UniProtKB-KW"/>
</dbReference>
<dbReference type="OrthoDB" id="7470624at2759"/>
<dbReference type="InterPro" id="IPR010285">
    <property type="entry name" value="DNA_helicase_pif1-like_DEAD"/>
</dbReference>
<dbReference type="GO" id="GO:0006310">
    <property type="term" value="P:DNA recombination"/>
    <property type="evidence" value="ECO:0007669"/>
    <property type="project" value="UniProtKB-KW"/>
</dbReference>
<feature type="domain" description="DNA helicase Pif1-like DEAD-box helicase" evidence="2">
    <location>
        <begin position="18"/>
        <end position="102"/>
    </location>
</feature>
<dbReference type="AlphaFoldDB" id="A0A6S7K2S4"/>
<keyword evidence="4" id="KW-1185">Reference proteome</keyword>
<dbReference type="EMBL" id="CACRXK020024432">
    <property type="protein sequence ID" value="CAB4038647.1"/>
    <property type="molecule type" value="Genomic_DNA"/>
</dbReference>
<gene>
    <name evidence="3" type="ORF">PACLA_8A066498</name>
</gene>
<dbReference type="GO" id="GO:0006281">
    <property type="term" value="P:DNA repair"/>
    <property type="evidence" value="ECO:0007669"/>
    <property type="project" value="UniProtKB-KW"/>
</dbReference>
<comment type="cofactor">
    <cofactor evidence="1">
        <name>Mg(2+)</name>
        <dbReference type="ChEBI" id="CHEBI:18420"/>
    </cofactor>
</comment>
<keyword evidence="1" id="KW-0227">DNA damage</keyword>
<keyword evidence="1" id="KW-0547">Nucleotide-binding</keyword>
<keyword evidence="1" id="KW-0378">Hydrolase</keyword>
<organism evidence="3 4">
    <name type="scientific">Paramuricea clavata</name>
    <name type="common">Red gorgonian</name>
    <name type="synonym">Violescent sea-whip</name>
    <dbReference type="NCBI Taxonomy" id="317549"/>
    <lineage>
        <taxon>Eukaryota</taxon>
        <taxon>Metazoa</taxon>
        <taxon>Cnidaria</taxon>
        <taxon>Anthozoa</taxon>
        <taxon>Octocorallia</taxon>
        <taxon>Malacalcyonacea</taxon>
        <taxon>Plexauridae</taxon>
        <taxon>Paramuricea</taxon>
    </lineage>
</organism>
<dbReference type="GO" id="GO:0016787">
    <property type="term" value="F:hydrolase activity"/>
    <property type="evidence" value="ECO:0007669"/>
    <property type="project" value="UniProtKB-KW"/>
</dbReference>
<keyword evidence="1" id="KW-0234">DNA repair</keyword>
<evidence type="ECO:0000313" key="3">
    <source>
        <dbReference type="EMBL" id="CAB4038647.1"/>
    </source>
</evidence>
<dbReference type="GO" id="GO:0043139">
    <property type="term" value="F:5'-3' DNA helicase activity"/>
    <property type="evidence" value="ECO:0007669"/>
    <property type="project" value="UniProtKB-EC"/>
</dbReference>
<comment type="caution">
    <text evidence="3">The sequence shown here is derived from an EMBL/GenBank/DDBJ whole genome shotgun (WGS) entry which is preliminary data.</text>
</comment>
<evidence type="ECO:0000313" key="4">
    <source>
        <dbReference type="Proteomes" id="UP001152795"/>
    </source>
</evidence>
<dbReference type="Proteomes" id="UP001152795">
    <property type="component" value="Unassembled WGS sequence"/>
</dbReference>